<feature type="signal peptide" evidence="1">
    <location>
        <begin position="1"/>
        <end position="35"/>
    </location>
</feature>
<dbReference type="GO" id="GO:0006629">
    <property type="term" value="P:lipid metabolic process"/>
    <property type="evidence" value="ECO:0007669"/>
    <property type="project" value="InterPro"/>
</dbReference>
<dbReference type="STRING" id="1774968.AUC68_15235"/>
<organism evidence="3 4">
    <name type="scientific">Methyloceanibacter methanicus</name>
    <dbReference type="NCBI Taxonomy" id="1774968"/>
    <lineage>
        <taxon>Bacteria</taxon>
        <taxon>Pseudomonadati</taxon>
        <taxon>Pseudomonadota</taxon>
        <taxon>Alphaproteobacteria</taxon>
        <taxon>Hyphomicrobiales</taxon>
        <taxon>Hyphomicrobiaceae</taxon>
        <taxon>Methyloceanibacter</taxon>
    </lineage>
</organism>
<dbReference type="InterPro" id="IPR013830">
    <property type="entry name" value="SGNH_hydro"/>
</dbReference>
<comment type="caution">
    <text evidence="3">The sequence shown here is derived from an EMBL/GenBank/DDBJ whole genome shotgun (WGS) entry which is preliminary data.</text>
</comment>
<proteinExistence type="predicted"/>
<reference evidence="3 4" key="1">
    <citation type="journal article" date="2016" name="Environ. Microbiol.">
        <title>New Methyloceanibacter diversity from North Sea sediments includes methanotroph containing solely the soluble methane monooxygenase.</title>
        <authorList>
            <person name="Vekeman B."/>
            <person name="Kerckhof F.M."/>
            <person name="Cremers G."/>
            <person name="de Vos P."/>
            <person name="Vandamme P."/>
            <person name="Boon N."/>
            <person name="Op den Camp H.J."/>
            <person name="Heylen K."/>
        </authorList>
    </citation>
    <scope>NUCLEOTIDE SEQUENCE [LARGE SCALE GENOMIC DNA]</scope>
    <source>
        <strain evidence="3 4">R-67174</strain>
    </source>
</reference>
<dbReference type="PROSITE" id="PS01098">
    <property type="entry name" value="LIPASE_GDSL_SER"/>
    <property type="match status" value="1"/>
</dbReference>
<dbReference type="CDD" id="cd01822">
    <property type="entry name" value="Lysophospholipase_L1_like"/>
    <property type="match status" value="1"/>
</dbReference>
<gene>
    <name evidence="3" type="ORF">AUC68_15235</name>
</gene>
<dbReference type="AlphaFoldDB" id="A0A1E3W4C7"/>
<protein>
    <submittedName>
        <fullName evidence="3">Arylesterase</fullName>
    </submittedName>
</protein>
<dbReference type="EMBL" id="LPWG01000005">
    <property type="protein sequence ID" value="ODS00636.1"/>
    <property type="molecule type" value="Genomic_DNA"/>
</dbReference>
<evidence type="ECO:0000256" key="1">
    <source>
        <dbReference type="SAM" id="SignalP"/>
    </source>
</evidence>
<dbReference type="GO" id="GO:0004622">
    <property type="term" value="F:phosphatidylcholine lysophospholipase activity"/>
    <property type="evidence" value="ECO:0007669"/>
    <property type="project" value="TreeGrafter"/>
</dbReference>
<dbReference type="InterPro" id="IPR008265">
    <property type="entry name" value="Lipase_GDSL_AS"/>
</dbReference>
<dbReference type="PANTHER" id="PTHR30383:SF24">
    <property type="entry name" value="THIOESTERASE 1_PROTEASE 1_LYSOPHOSPHOLIPASE L1"/>
    <property type="match status" value="1"/>
</dbReference>
<evidence type="ECO:0000313" key="4">
    <source>
        <dbReference type="Proteomes" id="UP000094501"/>
    </source>
</evidence>
<dbReference type="Proteomes" id="UP000094501">
    <property type="component" value="Unassembled WGS sequence"/>
</dbReference>
<keyword evidence="1" id="KW-0732">Signal</keyword>
<dbReference type="SUPFAM" id="SSF52266">
    <property type="entry name" value="SGNH hydrolase"/>
    <property type="match status" value="1"/>
</dbReference>
<dbReference type="Gene3D" id="3.40.50.1110">
    <property type="entry name" value="SGNH hydrolase"/>
    <property type="match status" value="1"/>
</dbReference>
<feature type="domain" description="SGNH hydrolase-type esterase" evidence="2">
    <location>
        <begin position="44"/>
        <end position="202"/>
    </location>
</feature>
<dbReference type="InterPro" id="IPR036514">
    <property type="entry name" value="SGNH_hydro_sf"/>
</dbReference>
<dbReference type="PANTHER" id="PTHR30383">
    <property type="entry name" value="THIOESTERASE 1/PROTEASE 1/LYSOPHOSPHOLIPASE L1"/>
    <property type="match status" value="1"/>
</dbReference>
<dbReference type="OrthoDB" id="9786188at2"/>
<sequence length="227" mass="23737">MERANVCPPACPRRLVALFAALWLGVAGLSSPARAEQDETVIVVLGDSLTAGYGLPNDEAFPSQLEAALRKRGHKVRVVNAGVSGDTTAAALRRLDWALTGDADAVIVELGGNDALQGLPPGATKNALSEILEKLEAKGLPVLLAGMEAPRNLGKEYVTAFGAIYPALAARYSVLLYPFFLEGAALNAELMQKDGIHPNGKGVTVIVDNILPKVEALMAASQANEDG</sequence>
<dbReference type="InterPro" id="IPR051532">
    <property type="entry name" value="Ester_Hydrolysis_Enzymes"/>
</dbReference>
<evidence type="ECO:0000259" key="2">
    <source>
        <dbReference type="Pfam" id="PF13472"/>
    </source>
</evidence>
<evidence type="ECO:0000313" key="3">
    <source>
        <dbReference type="EMBL" id="ODS00636.1"/>
    </source>
</evidence>
<name>A0A1E3W4C7_9HYPH</name>
<dbReference type="Pfam" id="PF13472">
    <property type="entry name" value="Lipase_GDSL_2"/>
    <property type="match status" value="1"/>
</dbReference>
<keyword evidence="4" id="KW-1185">Reference proteome</keyword>
<feature type="chain" id="PRO_5009138970" evidence="1">
    <location>
        <begin position="36"/>
        <end position="227"/>
    </location>
</feature>
<accession>A0A1E3W4C7</accession>